<comment type="similarity">
    <text evidence="10 11">Belongs to the TonB-dependent receptor family.</text>
</comment>
<organism evidence="14 17">
    <name type="scientific">Fulvivirga sedimenti</name>
    <dbReference type="NCBI Taxonomy" id="2879465"/>
    <lineage>
        <taxon>Bacteria</taxon>
        <taxon>Pseudomonadati</taxon>
        <taxon>Bacteroidota</taxon>
        <taxon>Cytophagia</taxon>
        <taxon>Cytophagales</taxon>
        <taxon>Fulvivirgaceae</taxon>
        <taxon>Fulvivirga</taxon>
    </lineage>
</organism>
<keyword evidence="14" id="KW-0675">Receptor</keyword>
<dbReference type="Proteomes" id="UP001139409">
    <property type="component" value="Unassembled WGS sequence"/>
</dbReference>
<name>A0A9X1HNP2_9BACT</name>
<keyword evidence="3 10" id="KW-1134">Transmembrane beta strand</keyword>
<evidence type="ECO:0000256" key="4">
    <source>
        <dbReference type="ARBA" id="ARBA00022692"/>
    </source>
</evidence>
<evidence type="ECO:0000256" key="5">
    <source>
        <dbReference type="ARBA" id="ARBA00022729"/>
    </source>
</evidence>
<evidence type="ECO:0000313" key="16">
    <source>
        <dbReference type="EMBL" id="MCA6077813.1"/>
    </source>
</evidence>
<dbReference type="InterPro" id="IPR036942">
    <property type="entry name" value="Beta-barrel_TonB_sf"/>
</dbReference>
<dbReference type="PROSITE" id="PS52016">
    <property type="entry name" value="TONB_DEPENDENT_REC_3"/>
    <property type="match status" value="1"/>
</dbReference>
<keyword evidence="8 10" id="KW-0472">Membrane</keyword>
<dbReference type="GO" id="GO:0009279">
    <property type="term" value="C:cell outer membrane"/>
    <property type="evidence" value="ECO:0007669"/>
    <property type="project" value="UniProtKB-SubCell"/>
</dbReference>
<evidence type="ECO:0000259" key="13">
    <source>
        <dbReference type="Pfam" id="PF07715"/>
    </source>
</evidence>
<evidence type="ECO:0000313" key="15">
    <source>
        <dbReference type="EMBL" id="MCA6076685.1"/>
    </source>
</evidence>
<dbReference type="InterPro" id="IPR039426">
    <property type="entry name" value="TonB-dep_rcpt-like"/>
</dbReference>
<dbReference type="Gene3D" id="2.40.170.20">
    <property type="entry name" value="TonB-dependent receptor, beta-barrel domain"/>
    <property type="match status" value="1"/>
</dbReference>
<dbReference type="Pfam" id="PF00593">
    <property type="entry name" value="TonB_dep_Rec_b-barrel"/>
    <property type="match status" value="1"/>
</dbReference>
<dbReference type="CDD" id="cd01347">
    <property type="entry name" value="ligand_gated_channel"/>
    <property type="match status" value="1"/>
</dbReference>
<sequence>MKKELKVWAITCIAFWWLTPNIIYGQHDTLRTDELREVVITASKFPKASSQTGKVINVITKDQIENAGARDLGQLLHEQTGLFVNGANSNPGKDRGIYLRGASAQYTLILLDGVPVYDPSGVNGVFDLRLLSLNNIERIEILKGSQSTLYGSDAMAGVINIITKTPERAIEPSVLLSYGTYGQFLGDVSLLGSKGKFRYSAGYSRRQSEGFSEARDTTGTDAFEKDPFNQNSANVKAGVELTSKTRLEGFFQFTDMKGDYDAGAFTDSDVNLYEARNMRYGITATSRGERGDLQVQVARNETDRVFDTDFGKFEYAAIFDHLEGFYHYRISDRWQILPGVSFQRQEITNEEFEDASLFAPYATATYQANGFSLEGGIRFNRHSQFGNFTTYSINPSWLITPVWKVFANYTTGFKAPTLNQLFGQFGANPNLKPEQSRSMEAGFQRADQKSDIRIAVFNRRIENIIIYIMDYQNSDRQDVTGAEVEAGYRITPELEFKAGYTWLNGEMQMSQEDSVFNGILRQPEHALRTSLSYSPVAGLELRAAWQLFGSRKDVYFNLRDFAVEQVNLDAYSLLDLMVSYSFPKAKMRMFADIRNLLNTDYYEVYGYNVMGRNIQLGVHWTP</sequence>
<evidence type="ECO:0000313" key="17">
    <source>
        <dbReference type="Proteomes" id="UP001139409"/>
    </source>
</evidence>
<comment type="caution">
    <text evidence="14">The sequence shown here is derived from an EMBL/GenBank/DDBJ whole genome shotgun (WGS) entry which is preliminary data.</text>
</comment>
<evidence type="ECO:0000256" key="8">
    <source>
        <dbReference type="ARBA" id="ARBA00023136"/>
    </source>
</evidence>
<keyword evidence="17" id="KW-1185">Reference proteome</keyword>
<evidence type="ECO:0000256" key="6">
    <source>
        <dbReference type="ARBA" id="ARBA00023065"/>
    </source>
</evidence>
<keyword evidence="4 10" id="KW-0812">Transmembrane</keyword>
<dbReference type="SUPFAM" id="SSF56935">
    <property type="entry name" value="Porins"/>
    <property type="match status" value="1"/>
</dbReference>
<keyword evidence="5" id="KW-0732">Signal</keyword>
<evidence type="ECO:0000256" key="7">
    <source>
        <dbReference type="ARBA" id="ARBA00023077"/>
    </source>
</evidence>
<dbReference type="PANTHER" id="PTHR30069">
    <property type="entry name" value="TONB-DEPENDENT OUTER MEMBRANE RECEPTOR"/>
    <property type="match status" value="1"/>
</dbReference>
<proteinExistence type="inferred from homology"/>
<protein>
    <submittedName>
        <fullName evidence="14">TonB-dependent receptor</fullName>
    </submittedName>
</protein>
<evidence type="ECO:0000313" key="14">
    <source>
        <dbReference type="EMBL" id="MCA6075508.1"/>
    </source>
</evidence>
<dbReference type="AlphaFoldDB" id="A0A9X1HNP2"/>
<keyword evidence="7 11" id="KW-0798">TonB box</keyword>
<evidence type="ECO:0000256" key="2">
    <source>
        <dbReference type="ARBA" id="ARBA00022448"/>
    </source>
</evidence>
<dbReference type="EMBL" id="JAIXNE010000003">
    <property type="protein sequence ID" value="MCA6076685.1"/>
    <property type="molecule type" value="Genomic_DNA"/>
</dbReference>
<evidence type="ECO:0000256" key="9">
    <source>
        <dbReference type="ARBA" id="ARBA00023237"/>
    </source>
</evidence>
<dbReference type="EMBL" id="JAIXNE010000004">
    <property type="protein sequence ID" value="MCA6077813.1"/>
    <property type="molecule type" value="Genomic_DNA"/>
</dbReference>
<dbReference type="GO" id="GO:0006811">
    <property type="term" value="P:monoatomic ion transport"/>
    <property type="evidence" value="ECO:0007669"/>
    <property type="project" value="UniProtKB-KW"/>
</dbReference>
<feature type="domain" description="TonB-dependent receptor-like beta-barrel" evidence="12">
    <location>
        <begin position="200"/>
        <end position="596"/>
    </location>
</feature>
<dbReference type="Gene3D" id="2.170.130.10">
    <property type="entry name" value="TonB-dependent receptor, plug domain"/>
    <property type="match status" value="1"/>
</dbReference>
<keyword evidence="2 10" id="KW-0813">Transport</keyword>
<dbReference type="PANTHER" id="PTHR30069:SF53">
    <property type="entry name" value="COLICIN I RECEPTOR-RELATED"/>
    <property type="match status" value="1"/>
</dbReference>
<keyword evidence="9 10" id="KW-0998">Cell outer membrane</keyword>
<evidence type="ECO:0000256" key="3">
    <source>
        <dbReference type="ARBA" id="ARBA00022452"/>
    </source>
</evidence>
<dbReference type="InterPro" id="IPR000531">
    <property type="entry name" value="Beta-barrel_TonB"/>
</dbReference>
<keyword evidence="6" id="KW-0406">Ion transport</keyword>
<evidence type="ECO:0000256" key="11">
    <source>
        <dbReference type="RuleBase" id="RU003357"/>
    </source>
</evidence>
<gene>
    <name evidence="14" type="ORF">LDX50_11565</name>
    <name evidence="15" type="ORF">LDX50_17535</name>
    <name evidence="16" type="ORF">LDX50_23255</name>
</gene>
<comment type="subcellular location">
    <subcellularLocation>
        <location evidence="1 10">Cell outer membrane</location>
        <topology evidence="1 10">Multi-pass membrane protein</topology>
    </subcellularLocation>
</comment>
<dbReference type="InterPro" id="IPR037066">
    <property type="entry name" value="Plug_dom_sf"/>
</dbReference>
<evidence type="ECO:0000256" key="10">
    <source>
        <dbReference type="PROSITE-ProRule" id="PRU01360"/>
    </source>
</evidence>
<evidence type="ECO:0000256" key="1">
    <source>
        <dbReference type="ARBA" id="ARBA00004571"/>
    </source>
</evidence>
<dbReference type="GO" id="GO:0015889">
    <property type="term" value="P:cobalamin transport"/>
    <property type="evidence" value="ECO:0007669"/>
    <property type="project" value="TreeGrafter"/>
</dbReference>
<feature type="domain" description="TonB-dependent receptor plug" evidence="13">
    <location>
        <begin position="51"/>
        <end position="158"/>
    </location>
</feature>
<dbReference type="EMBL" id="JAIXNE010000002">
    <property type="protein sequence ID" value="MCA6075508.1"/>
    <property type="molecule type" value="Genomic_DNA"/>
</dbReference>
<dbReference type="RefSeq" id="WP_225698608.1">
    <property type="nucleotide sequence ID" value="NZ_JAIXNE010000002.1"/>
</dbReference>
<dbReference type="InterPro" id="IPR012910">
    <property type="entry name" value="Plug_dom"/>
</dbReference>
<accession>A0A9X1HNP2</accession>
<evidence type="ECO:0000259" key="12">
    <source>
        <dbReference type="Pfam" id="PF00593"/>
    </source>
</evidence>
<dbReference type="Pfam" id="PF07715">
    <property type="entry name" value="Plug"/>
    <property type="match status" value="1"/>
</dbReference>
<reference evidence="14" key="1">
    <citation type="submission" date="2021-09" db="EMBL/GenBank/DDBJ databases">
        <title>Fulvivirga sp. isolated from coastal sediment.</title>
        <authorList>
            <person name="Yu H."/>
        </authorList>
    </citation>
    <scope>NUCLEOTIDE SEQUENCE</scope>
    <source>
        <strain evidence="14">1062</strain>
    </source>
</reference>